<comment type="similarity">
    <text evidence="2">Belongs to the GMC oxidoreductase family.</text>
</comment>
<accession>A0A5N5F0H5</accession>
<evidence type="ECO:0000256" key="1">
    <source>
        <dbReference type="ARBA" id="ARBA00001974"/>
    </source>
</evidence>
<evidence type="ECO:0000313" key="10">
    <source>
        <dbReference type="Proteomes" id="UP000327157"/>
    </source>
</evidence>
<dbReference type="Proteomes" id="UP000327157">
    <property type="component" value="Chromosome 7"/>
</dbReference>
<feature type="transmembrane region" description="Helical" evidence="7">
    <location>
        <begin position="6"/>
        <end position="24"/>
    </location>
</feature>
<evidence type="ECO:0000256" key="5">
    <source>
        <dbReference type="PIRSR" id="PIRSR000137-2"/>
    </source>
</evidence>
<dbReference type="PIRSF" id="PIRSF000137">
    <property type="entry name" value="Alcohol_oxidase"/>
    <property type="match status" value="1"/>
</dbReference>
<dbReference type="GO" id="GO:0016614">
    <property type="term" value="F:oxidoreductase activity, acting on CH-OH group of donors"/>
    <property type="evidence" value="ECO:0007669"/>
    <property type="project" value="InterPro"/>
</dbReference>
<dbReference type="PANTHER" id="PTHR45968">
    <property type="entry name" value="OSJNBA0019K04.7 PROTEIN"/>
    <property type="match status" value="1"/>
</dbReference>
<keyword evidence="7" id="KW-1133">Transmembrane helix</keyword>
<dbReference type="OrthoDB" id="269227at2759"/>
<keyword evidence="3" id="KW-0285">Flavoprotein</keyword>
<evidence type="ECO:0000256" key="6">
    <source>
        <dbReference type="PIRSR" id="PIRSR000137-3"/>
    </source>
</evidence>
<keyword evidence="6" id="KW-1015">Disulfide bond</keyword>
<feature type="transmembrane region" description="Helical" evidence="7">
    <location>
        <begin position="238"/>
        <end position="256"/>
    </location>
</feature>
<feature type="binding site" evidence="5">
    <location>
        <begin position="73"/>
        <end position="74"/>
    </location>
    <ligand>
        <name>FAD</name>
        <dbReference type="ChEBI" id="CHEBI:57692"/>
    </ligand>
</feature>
<dbReference type="SUPFAM" id="SSF54373">
    <property type="entry name" value="FAD-linked reductases, C-terminal domain"/>
    <property type="match status" value="1"/>
</dbReference>
<gene>
    <name evidence="9" type="ORF">D8674_032059</name>
</gene>
<comment type="cofactor">
    <cofactor evidence="1 5">
        <name>FAD</name>
        <dbReference type="ChEBI" id="CHEBI:57692"/>
    </cofactor>
</comment>
<reference evidence="10" key="2">
    <citation type="submission" date="2019-10" db="EMBL/GenBank/DDBJ databases">
        <title>A de novo genome assembly of a pear dwarfing rootstock.</title>
        <authorList>
            <person name="Wang F."/>
            <person name="Wang J."/>
            <person name="Li S."/>
            <person name="Zhang Y."/>
            <person name="Fang M."/>
            <person name="Ma L."/>
            <person name="Zhao Y."/>
            <person name="Jiang S."/>
        </authorList>
    </citation>
    <scope>NUCLEOTIDE SEQUENCE [LARGE SCALE GENOMIC DNA]</scope>
</reference>
<feature type="binding site" evidence="5">
    <location>
        <position position="201"/>
    </location>
    <ligand>
        <name>FAD</name>
        <dbReference type="ChEBI" id="CHEBI:57692"/>
    </ligand>
</feature>
<dbReference type="InterPro" id="IPR036188">
    <property type="entry name" value="FAD/NAD-bd_sf"/>
</dbReference>
<sequence length="482" mass="53935">MCIRLFGAYLLAGILLLLPIICYSDKASDYTFVREAKSTPAVVHFDYIGIGGGTTGCPLAATLSHGAQCFSLERGGSPYGNPNIINTENFAPTLLDTSPTCPAQQFTSEDGVFNIRTRVLGGGSALNARFYTRASTHYIKEVGWNQRMVDQSYEWVEKVVAFEPEICSGRRVLSEMHLYGTKVGGTIFIPRKITVYLHATVQKMLFRHIPAYGVIYKDAYGIIRHRAYLKRNSKKNRIVLSVGLLMISGMGSAFHLRAHSIKVVADCPMVGQGMADNPMNILFIPSPQPVEVSLVQVGLSNHFKHFLSQVSISPGVILEKIMGPLSRDHLALRNTNPNDNPFVIFNYFKEPEDLRKCIEGMKTIIDVVNSEAYSKFRYKYMPVEALIDLLLALPLNRRRKHANVTFSLEQFCIDTVMTICHYHGGCRVGRVVDKGYRVPGIDSLRVVDGLTFYRTRVLTLKLLHMGQRILHDGLLRGSKKKN</sequence>
<dbReference type="Pfam" id="PF05199">
    <property type="entry name" value="GMC_oxred_C"/>
    <property type="match status" value="1"/>
</dbReference>
<dbReference type="PANTHER" id="PTHR45968:SF31">
    <property type="entry name" value="GLUCOSE-METHANOL-CHOLINE (GMC) OXIDOREDUCTASE FAMILY PROTEIN"/>
    <property type="match status" value="1"/>
</dbReference>
<dbReference type="Gene3D" id="3.50.50.60">
    <property type="entry name" value="FAD/NAD(P)-binding domain"/>
    <property type="match status" value="2"/>
</dbReference>
<feature type="binding site" evidence="5">
    <location>
        <begin position="54"/>
        <end position="55"/>
    </location>
    <ligand>
        <name>FAD</name>
        <dbReference type="ChEBI" id="CHEBI:57692"/>
    </ligand>
</feature>
<name>A0A5N5F0H5_9ROSA</name>
<protein>
    <submittedName>
        <fullName evidence="9">Protein HOTHEAD-like</fullName>
    </submittedName>
</protein>
<comment type="caution">
    <text evidence="9">The sequence shown here is derived from an EMBL/GenBank/DDBJ whole genome shotgun (WGS) entry which is preliminary data.</text>
</comment>
<keyword evidence="10" id="KW-1185">Reference proteome</keyword>
<evidence type="ECO:0000259" key="8">
    <source>
        <dbReference type="Pfam" id="PF05199"/>
    </source>
</evidence>
<feature type="binding site" evidence="5">
    <location>
        <position position="449"/>
    </location>
    <ligand>
        <name>FAD</name>
        <dbReference type="ChEBI" id="CHEBI:57692"/>
    </ligand>
</feature>
<evidence type="ECO:0000256" key="4">
    <source>
        <dbReference type="ARBA" id="ARBA00022827"/>
    </source>
</evidence>
<keyword evidence="7" id="KW-0812">Transmembrane</keyword>
<evidence type="ECO:0000313" key="9">
    <source>
        <dbReference type="EMBL" id="KAB2596609.1"/>
    </source>
</evidence>
<feature type="domain" description="Glucose-methanol-choline oxidoreductase C-terminal" evidence="8">
    <location>
        <begin position="324"/>
        <end position="449"/>
    </location>
</feature>
<dbReference type="InterPro" id="IPR012132">
    <property type="entry name" value="GMC_OxRdtase"/>
</dbReference>
<keyword evidence="7" id="KW-0472">Membrane</keyword>
<keyword evidence="4 5" id="KW-0274">FAD</keyword>
<dbReference type="InterPro" id="IPR007867">
    <property type="entry name" value="GMC_OxRtase_C"/>
</dbReference>
<evidence type="ECO:0000256" key="3">
    <source>
        <dbReference type="ARBA" id="ARBA00022630"/>
    </source>
</evidence>
<feature type="binding site" evidence="5">
    <location>
        <position position="119"/>
    </location>
    <ligand>
        <name>FAD</name>
        <dbReference type="ChEBI" id="CHEBI:57692"/>
    </ligand>
</feature>
<reference evidence="9 10" key="3">
    <citation type="submission" date="2019-11" db="EMBL/GenBank/DDBJ databases">
        <title>A de novo genome assembly of a pear dwarfing rootstock.</title>
        <authorList>
            <person name="Wang F."/>
            <person name="Wang J."/>
            <person name="Li S."/>
            <person name="Zhang Y."/>
            <person name="Fang M."/>
            <person name="Ma L."/>
            <person name="Zhao Y."/>
            <person name="Jiang S."/>
        </authorList>
    </citation>
    <scope>NUCLEOTIDE SEQUENCE [LARGE SCALE GENOMIC DNA]</scope>
    <source>
        <strain evidence="9">S2</strain>
        <tissue evidence="9">Leaf</tissue>
    </source>
</reference>
<feature type="disulfide bond" evidence="6">
    <location>
        <begin position="357"/>
        <end position="412"/>
    </location>
</feature>
<reference evidence="9 10" key="1">
    <citation type="submission" date="2019-09" db="EMBL/GenBank/DDBJ databases">
        <authorList>
            <person name="Ou C."/>
        </authorList>
    </citation>
    <scope>NUCLEOTIDE SEQUENCE [LARGE SCALE GENOMIC DNA]</scope>
    <source>
        <strain evidence="9">S2</strain>
        <tissue evidence="9">Leaf</tissue>
    </source>
</reference>
<evidence type="ECO:0000256" key="2">
    <source>
        <dbReference type="ARBA" id="ARBA00010790"/>
    </source>
</evidence>
<dbReference type="AlphaFoldDB" id="A0A5N5F0H5"/>
<evidence type="ECO:0000256" key="7">
    <source>
        <dbReference type="SAM" id="Phobius"/>
    </source>
</evidence>
<dbReference type="GO" id="GO:0050660">
    <property type="term" value="F:flavin adenine dinucleotide binding"/>
    <property type="evidence" value="ECO:0007669"/>
    <property type="project" value="InterPro"/>
</dbReference>
<dbReference type="EMBL" id="SMOL01000781">
    <property type="protein sequence ID" value="KAB2596609.1"/>
    <property type="molecule type" value="Genomic_DNA"/>
</dbReference>
<dbReference type="InterPro" id="IPR051871">
    <property type="entry name" value="GMC_Oxidoreductase-Related"/>
</dbReference>
<dbReference type="SUPFAM" id="SSF51905">
    <property type="entry name" value="FAD/NAD(P)-binding domain"/>
    <property type="match status" value="1"/>
</dbReference>
<organism evidence="9 10">
    <name type="scientific">Pyrus ussuriensis x Pyrus communis</name>
    <dbReference type="NCBI Taxonomy" id="2448454"/>
    <lineage>
        <taxon>Eukaryota</taxon>
        <taxon>Viridiplantae</taxon>
        <taxon>Streptophyta</taxon>
        <taxon>Embryophyta</taxon>
        <taxon>Tracheophyta</taxon>
        <taxon>Spermatophyta</taxon>
        <taxon>Magnoliopsida</taxon>
        <taxon>eudicotyledons</taxon>
        <taxon>Gunneridae</taxon>
        <taxon>Pentapetalae</taxon>
        <taxon>rosids</taxon>
        <taxon>fabids</taxon>
        <taxon>Rosales</taxon>
        <taxon>Rosaceae</taxon>
        <taxon>Amygdaloideae</taxon>
        <taxon>Maleae</taxon>
        <taxon>Pyrus</taxon>
    </lineage>
</organism>
<proteinExistence type="inferred from homology"/>